<name>A0ABN2A0W5_9ACTN</name>
<organism evidence="2 3">
    <name type="scientific">Dactylosporangium maewongense</name>
    <dbReference type="NCBI Taxonomy" id="634393"/>
    <lineage>
        <taxon>Bacteria</taxon>
        <taxon>Bacillati</taxon>
        <taxon>Actinomycetota</taxon>
        <taxon>Actinomycetes</taxon>
        <taxon>Micromonosporales</taxon>
        <taxon>Micromonosporaceae</taxon>
        <taxon>Dactylosporangium</taxon>
    </lineage>
</organism>
<keyword evidence="3" id="KW-1185">Reference proteome</keyword>
<dbReference type="RefSeq" id="WP_344501854.1">
    <property type="nucleotide sequence ID" value="NZ_BAAAQD010000003.1"/>
</dbReference>
<dbReference type="EMBL" id="BAAAQD010000003">
    <property type="protein sequence ID" value="GAA1508969.1"/>
    <property type="molecule type" value="Genomic_DNA"/>
</dbReference>
<feature type="compositionally biased region" description="Basic and acidic residues" evidence="1">
    <location>
        <begin position="90"/>
        <end position="108"/>
    </location>
</feature>
<accession>A0ABN2A0W5</accession>
<reference evidence="2 3" key="1">
    <citation type="journal article" date="2019" name="Int. J. Syst. Evol. Microbiol.">
        <title>The Global Catalogue of Microorganisms (GCM) 10K type strain sequencing project: providing services to taxonomists for standard genome sequencing and annotation.</title>
        <authorList>
            <consortium name="The Broad Institute Genomics Platform"/>
            <consortium name="The Broad Institute Genome Sequencing Center for Infectious Disease"/>
            <person name="Wu L."/>
            <person name="Ma J."/>
        </authorList>
    </citation>
    <scope>NUCLEOTIDE SEQUENCE [LARGE SCALE GENOMIC DNA]</scope>
    <source>
        <strain evidence="2 3">JCM 15933</strain>
    </source>
</reference>
<feature type="region of interest" description="Disordered" evidence="1">
    <location>
        <begin position="73"/>
        <end position="108"/>
    </location>
</feature>
<evidence type="ECO:0000313" key="3">
    <source>
        <dbReference type="Proteomes" id="UP001501470"/>
    </source>
</evidence>
<comment type="caution">
    <text evidence="2">The sequence shown here is derived from an EMBL/GenBank/DDBJ whole genome shotgun (WGS) entry which is preliminary data.</text>
</comment>
<proteinExistence type="predicted"/>
<sequence length="108" mass="12601">MNERQWWNGRWSRLVRRDVFVRNAAGGRWQVELRRGGPDGRLRVRSFDSERDAVGWVESAVLADDDPEAGWREVRDEAPRLPSVRGRKMGRSDSRRREKVARDLDQAG</sequence>
<dbReference type="Proteomes" id="UP001501470">
    <property type="component" value="Unassembled WGS sequence"/>
</dbReference>
<gene>
    <name evidence="2" type="ORF">GCM10009827_024000</name>
</gene>
<evidence type="ECO:0000313" key="2">
    <source>
        <dbReference type="EMBL" id="GAA1508969.1"/>
    </source>
</evidence>
<evidence type="ECO:0000256" key="1">
    <source>
        <dbReference type="SAM" id="MobiDB-lite"/>
    </source>
</evidence>
<protein>
    <submittedName>
        <fullName evidence="2">Uncharacterized protein</fullName>
    </submittedName>
</protein>